<dbReference type="PANTHER" id="PTHR45715">
    <property type="entry name" value="ATPASE H+-TRANSPORTING V1 SUBUNIT E1A-RELATED"/>
    <property type="match status" value="1"/>
</dbReference>
<dbReference type="GO" id="GO:0046961">
    <property type="term" value="F:proton-transporting ATPase activity, rotational mechanism"/>
    <property type="evidence" value="ECO:0007669"/>
    <property type="project" value="InterPro"/>
</dbReference>
<dbReference type="GO" id="GO:0033178">
    <property type="term" value="C:proton-transporting two-sector ATPase complex, catalytic domain"/>
    <property type="evidence" value="ECO:0007669"/>
    <property type="project" value="InterPro"/>
</dbReference>
<dbReference type="EMBL" id="OU963863">
    <property type="protein sequence ID" value="CAH0766138.1"/>
    <property type="molecule type" value="Genomic_DNA"/>
</dbReference>
<gene>
    <name evidence="4" type="ORF">BEMITA_LOCUS4173</name>
</gene>
<dbReference type="SUPFAM" id="SSF160527">
    <property type="entry name" value="V-type ATPase subunit E-like"/>
    <property type="match status" value="1"/>
</dbReference>
<protein>
    <submittedName>
        <fullName evidence="4">Uncharacterized protein</fullName>
    </submittedName>
</protein>
<dbReference type="Proteomes" id="UP001152759">
    <property type="component" value="Chromosome 2"/>
</dbReference>
<keyword evidence="3" id="KW-0406">Ion transport</keyword>
<comment type="similarity">
    <text evidence="1">Belongs to the V-ATPase E subunit family.</text>
</comment>
<evidence type="ECO:0000313" key="4">
    <source>
        <dbReference type="EMBL" id="CAH0766138.1"/>
    </source>
</evidence>
<accession>A0A9P0CBN4</accession>
<evidence type="ECO:0000313" key="5">
    <source>
        <dbReference type="Proteomes" id="UP001152759"/>
    </source>
</evidence>
<evidence type="ECO:0000256" key="1">
    <source>
        <dbReference type="ARBA" id="ARBA00005901"/>
    </source>
</evidence>
<reference evidence="4" key="1">
    <citation type="submission" date="2021-12" db="EMBL/GenBank/DDBJ databases">
        <authorList>
            <person name="King R."/>
        </authorList>
    </citation>
    <scope>NUCLEOTIDE SEQUENCE</scope>
</reference>
<dbReference type="Pfam" id="PF01991">
    <property type="entry name" value="vATP-synt_E"/>
    <property type="match status" value="1"/>
</dbReference>
<keyword evidence="2" id="KW-0813">Transport</keyword>
<evidence type="ECO:0000256" key="2">
    <source>
        <dbReference type="ARBA" id="ARBA00022448"/>
    </source>
</evidence>
<proteinExistence type="inferred from homology"/>
<organism evidence="4 5">
    <name type="scientific">Bemisia tabaci</name>
    <name type="common">Sweetpotato whitefly</name>
    <name type="synonym">Aleurodes tabaci</name>
    <dbReference type="NCBI Taxonomy" id="7038"/>
    <lineage>
        <taxon>Eukaryota</taxon>
        <taxon>Metazoa</taxon>
        <taxon>Ecdysozoa</taxon>
        <taxon>Arthropoda</taxon>
        <taxon>Hexapoda</taxon>
        <taxon>Insecta</taxon>
        <taxon>Pterygota</taxon>
        <taxon>Neoptera</taxon>
        <taxon>Paraneoptera</taxon>
        <taxon>Hemiptera</taxon>
        <taxon>Sternorrhyncha</taxon>
        <taxon>Aleyrodoidea</taxon>
        <taxon>Aleyrodidae</taxon>
        <taxon>Aleyrodinae</taxon>
        <taxon>Bemisia</taxon>
    </lineage>
</organism>
<keyword evidence="5" id="KW-1185">Reference proteome</keyword>
<evidence type="ECO:0000256" key="3">
    <source>
        <dbReference type="ARBA" id="ARBA00023065"/>
    </source>
</evidence>
<dbReference type="InterPro" id="IPR002842">
    <property type="entry name" value="ATPase_V1_Esu"/>
</dbReference>
<dbReference type="Gene3D" id="3.30.2320.30">
    <property type="entry name" value="ATP synthase, E subunit, C-terminal"/>
    <property type="match status" value="1"/>
</dbReference>
<dbReference type="Gene3D" id="6.10.250.1620">
    <property type="match status" value="1"/>
</dbReference>
<dbReference type="InterPro" id="IPR038495">
    <property type="entry name" value="ATPase_E_C"/>
</dbReference>
<name>A0A9P0CBN4_BEMTA</name>
<sequence length="226" mass="26597">MLNWRDCTFENQVHKMVGFIEQEGKERSAEILSRAEEEYNLLVGRLVQISRLNIMREYEQMDKQIAKSKIIEMSSMYSKARTAILWVRYEHVRRIVQEAKRQLVLRTETPQYRNILFQMILQSLFRMGVGCNVFIIVTEKDEAIVRGCLDDIEEEYHTQTGARCKLAISKNSLHKKEIGGVELITFDARIRARNTLRARLVQVTERMIPLIRYGLYGFNPHRKSVD</sequence>
<dbReference type="AlphaFoldDB" id="A0A9P0CBN4"/>